<dbReference type="Proteomes" id="UP001297600">
    <property type="component" value="Unassembled WGS sequence"/>
</dbReference>
<accession>A0ABS9MPR1</accession>
<keyword evidence="2" id="KW-1185">Reference proteome</keyword>
<dbReference type="RefSeq" id="WP_237978259.1">
    <property type="nucleotide sequence ID" value="NZ_JAKNCT010000004.1"/>
</dbReference>
<protein>
    <submittedName>
        <fullName evidence="1">Uncharacterized protein</fullName>
    </submittedName>
</protein>
<sequence>MLDWLFKKRERGLTAEQLAEDLQSGAHEACGLSLARVALLFIDEPGVFASYEDEASLKLVTPSSEVLLTARAAKTGPGQAEASDLVVTSGVPSLVRKRFPFNPRTENAINAFASCGALYCAGSGELRVGSRIRIGRWSEAAGAAVKEAALEAPKALFTGFVASLTGRGSADASEPAWNAGDFRRWASDWAAALKEPSVTDSGLEGKLSGPGGAGTRLTLRASRHAALGPGLAIELQLPARQPSEALAWQAALDLNRLAMDAAAPFTQAGAWYSPGGSALVFRRFIPSRLKPLLGDLDGLPEEAARRTLWAEEALRR</sequence>
<dbReference type="EMBL" id="JAKNCT010000004">
    <property type="protein sequence ID" value="MCG5030603.1"/>
    <property type="molecule type" value="Genomic_DNA"/>
</dbReference>
<gene>
    <name evidence="1" type="ORF">MAF45_03975</name>
</gene>
<proteinExistence type="predicted"/>
<reference evidence="1 2" key="1">
    <citation type="submission" date="2022-02" db="EMBL/GenBank/DDBJ databases">
        <title>Mesosutterella porci, a novel member of the family Sutterellaceae from pig feces.</title>
        <authorList>
            <person name="Wylensek D."/>
            <person name="Clavel T."/>
        </authorList>
    </citation>
    <scope>NUCLEOTIDE SEQUENCE [LARGE SCALE GENOMIC DNA]</scope>
    <source>
        <strain evidence="2">oilRF-744-wt-GAM-9</strain>
    </source>
</reference>
<organism evidence="1 2">
    <name type="scientific">Mesosutterella porci</name>
    <dbReference type="NCBI Taxonomy" id="2915351"/>
    <lineage>
        <taxon>Bacteria</taxon>
        <taxon>Pseudomonadati</taxon>
        <taxon>Pseudomonadota</taxon>
        <taxon>Betaproteobacteria</taxon>
        <taxon>Burkholderiales</taxon>
        <taxon>Sutterellaceae</taxon>
        <taxon>Mesosutterella</taxon>
    </lineage>
</organism>
<evidence type="ECO:0000313" key="1">
    <source>
        <dbReference type="EMBL" id="MCG5030603.1"/>
    </source>
</evidence>
<evidence type="ECO:0000313" key="2">
    <source>
        <dbReference type="Proteomes" id="UP001297600"/>
    </source>
</evidence>
<comment type="caution">
    <text evidence="1">The sequence shown here is derived from an EMBL/GenBank/DDBJ whole genome shotgun (WGS) entry which is preliminary data.</text>
</comment>
<name>A0ABS9MPR1_9BURK</name>